<comment type="caution">
    <text evidence="3">The sequence shown here is derived from an EMBL/GenBank/DDBJ whole genome shotgun (WGS) entry which is preliminary data.</text>
</comment>
<organism evidence="3 4">
    <name type="scientific">Aeromicrobium alkaliterrae</name>
    <dbReference type="NCBI Taxonomy" id="302168"/>
    <lineage>
        <taxon>Bacteria</taxon>
        <taxon>Bacillati</taxon>
        <taxon>Actinomycetota</taxon>
        <taxon>Actinomycetes</taxon>
        <taxon>Propionibacteriales</taxon>
        <taxon>Nocardioidaceae</taxon>
        <taxon>Aeromicrobium</taxon>
    </lineage>
</organism>
<dbReference type="InterPro" id="IPR005674">
    <property type="entry name" value="CocE/Ser_esterase"/>
</dbReference>
<keyword evidence="4" id="KW-1185">Reference proteome</keyword>
<proteinExistence type="predicted"/>
<dbReference type="EMBL" id="BAAAME010000004">
    <property type="protein sequence ID" value="GAA1742036.1"/>
    <property type="molecule type" value="Genomic_DNA"/>
</dbReference>
<dbReference type="GO" id="GO:0016787">
    <property type="term" value="F:hydrolase activity"/>
    <property type="evidence" value="ECO:0007669"/>
    <property type="project" value="UniProtKB-KW"/>
</dbReference>
<dbReference type="Pfam" id="PF02129">
    <property type="entry name" value="Peptidase_S15"/>
    <property type="match status" value="1"/>
</dbReference>
<dbReference type="SMART" id="SM00939">
    <property type="entry name" value="PepX_C"/>
    <property type="match status" value="1"/>
</dbReference>
<sequence length="579" mass="64281">MATMHEESTEVDGITVDRDVPIAMSDGAVLRADVFRPTEAGHYPVILAMGPYGKGLHLADGYPANWRRMNEAFPEVSEGSTGRYQNWEVADPEKWVPDGYVCVRVDSRGSGRSPGFMDILTAVQTRDFYESIEWAGVQDWSNGKVGLLGISYFATNQWQVAALRPPHLAAICAWEGFADHYRDGGRHGGIACEFVRGAQARQMVTVQYGMGSRGPVDRNTGLPVGGDVDLDDDTLRENRRDLYAEVQARQLDSEFYRERSADLSRIQVPLLSAGNWGGMGLHLRGNVEGYLGAGSELKWLEMHGDTHFSPFYNDRGLALQKQFFGTFLKDEQNGWLERPPVELLVRHPGEKFEPRFEHEWPIARTEWTELHLCPETMELRTSPGASGTLSYDPLREDLRFSLPPADHDREFTGPSALKLRISSATVDADLFVSLRLLDPDGTEVTFIGSNDPKVPVALGWLRASHRRLDAQKSEPYRPVHSHDRIEPLVPGEPVDVDVEIWPTSIVVPVGYVLQLGIGGRDYSNEGTDFENAMYTMTGVGPFTHNDPVDRPAEIFGGTVTVHFGAEASSYLLLPAIPAS</sequence>
<dbReference type="PANTHER" id="PTHR43056">
    <property type="entry name" value="PEPTIDASE S9 PROLYL OLIGOPEPTIDASE"/>
    <property type="match status" value="1"/>
</dbReference>
<evidence type="ECO:0000313" key="4">
    <source>
        <dbReference type="Proteomes" id="UP001501057"/>
    </source>
</evidence>
<gene>
    <name evidence="3" type="ORF">GCM10009710_22690</name>
</gene>
<protein>
    <submittedName>
        <fullName evidence="3">CocE/NonD family hydrolase</fullName>
    </submittedName>
</protein>
<dbReference type="NCBIfam" id="TIGR00976">
    <property type="entry name" value="CocE_NonD"/>
    <property type="match status" value="1"/>
</dbReference>
<dbReference type="InterPro" id="IPR000383">
    <property type="entry name" value="Xaa-Pro-like_dom"/>
</dbReference>
<evidence type="ECO:0000313" key="3">
    <source>
        <dbReference type="EMBL" id="GAA1742036.1"/>
    </source>
</evidence>
<dbReference type="SUPFAM" id="SSF49785">
    <property type="entry name" value="Galactose-binding domain-like"/>
    <property type="match status" value="1"/>
</dbReference>
<dbReference type="Gene3D" id="3.40.50.1820">
    <property type="entry name" value="alpha/beta hydrolase"/>
    <property type="match status" value="1"/>
</dbReference>
<evidence type="ECO:0000259" key="2">
    <source>
        <dbReference type="SMART" id="SM00939"/>
    </source>
</evidence>
<dbReference type="Gene3D" id="2.60.120.260">
    <property type="entry name" value="Galactose-binding domain-like"/>
    <property type="match status" value="1"/>
</dbReference>
<feature type="domain" description="Xaa-Pro dipeptidyl-peptidase C-terminal" evidence="2">
    <location>
        <begin position="321"/>
        <end position="572"/>
    </location>
</feature>
<dbReference type="Gene3D" id="1.10.3020.20">
    <property type="match status" value="1"/>
</dbReference>
<dbReference type="InterPro" id="IPR013736">
    <property type="entry name" value="Xaa-Pro_dipept_C"/>
</dbReference>
<dbReference type="Proteomes" id="UP001501057">
    <property type="component" value="Unassembled WGS sequence"/>
</dbReference>
<name>A0ABN2JZ27_9ACTN</name>
<accession>A0ABN2JZ27</accession>
<reference evidence="3 4" key="1">
    <citation type="journal article" date="2019" name="Int. J. Syst. Evol. Microbiol.">
        <title>The Global Catalogue of Microorganisms (GCM) 10K type strain sequencing project: providing services to taxonomists for standard genome sequencing and annotation.</title>
        <authorList>
            <consortium name="The Broad Institute Genomics Platform"/>
            <consortium name="The Broad Institute Genome Sequencing Center for Infectious Disease"/>
            <person name="Wu L."/>
            <person name="Ma J."/>
        </authorList>
    </citation>
    <scope>NUCLEOTIDE SEQUENCE [LARGE SCALE GENOMIC DNA]</scope>
    <source>
        <strain evidence="3 4">JCM 13518</strain>
    </source>
</reference>
<dbReference type="InterPro" id="IPR029058">
    <property type="entry name" value="AB_hydrolase_fold"/>
</dbReference>
<dbReference type="InterPro" id="IPR050585">
    <property type="entry name" value="Xaa-Pro_dipeptidyl-ppase/CocE"/>
</dbReference>
<evidence type="ECO:0000256" key="1">
    <source>
        <dbReference type="ARBA" id="ARBA00022801"/>
    </source>
</evidence>
<dbReference type="SUPFAM" id="SSF53474">
    <property type="entry name" value="alpha/beta-Hydrolases"/>
    <property type="match status" value="1"/>
</dbReference>
<dbReference type="Pfam" id="PF08530">
    <property type="entry name" value="PepX_C"/>
    <property type="match status" value="1"/>
</dbReference>
<dbReference type="PANTHER" id="PTHR43056:SF10">
    <property type="entry name" value="COCE_NOND FAMILY, PUTATIVE (AFU_ORTHOLOGUE AFUA_7G00600)-RELATED"/>
    <property type="match status" value="1"/>
</dbReference>
<keyword evidence="1 3" id="KW-0378">Hydrolase</keyword>
<dbReference type="InterPro" id="IPR008979">
    <property type="entry name" value="Galactose-bd-like_sf"/>
</dbReference>